<keyword evidence="2" id="KW-0808">Transferase</keyword>
<name>A0A378XGK3_9BURK</name>
<gene>
    <name evidence="1" type="ORF">I6G29_06275</name>
    <name evidence="2" type="ORF">NCTC11997_01311</name>
</gene>
<keyword evidence="4" id="KW-1185">Reference proteome</keyword>
<dbReference type="Proteomes" id="UP000254603">
    <property type="component" value="Unassembled WGS sequence"/>
</dbReference>
<keyword evidence="2" id="KW-0489">Methyltransferase</keyword>
<evidence type="ECO:0000313" key="3">
    <source>
        <dbReference type="Proteomes" id="UP000254603"/>
    </source>
</evidence>
<accession>A0A378XGK3</accession>
<dbReference type="SUPFAM" id="SSF53335">
    <property type="entry name" value="S-adenosyl-L-methionine-dependent methyltransferases"/>
    <property type="match status" value="1"/>
</dbReference>
<dbReference type="EMBL" id="UGSB01000001">
    <property type="protein sequence ID" value="SUA53798.1"/>
    <property type="molecule type" value="Genomic_DNA"/>
</dbReference>
<dbReference type="OrthoDB" id="264333at2"/>
<dbReference type="CDD" id="cd02440">
    <property type="entry name" value="AdoMet_MTases"/>
    <property type="match status" value="1"/>
</dbReference>
<dbReference type="GO" id="GO:0008168">
    <property type="term" value="F:methyltransferase activity"/>
    <property type="evidence" value="ECO:0007669"/>
    <property type="project" value="UniProtKB-KW"/>
</dbReference>
<dbReference type="PANTHER" id="PTHR14614">
    <property type="entry name" value="HEPATOCELLULAR CARCINOMA-ASSOCIATED ANTIGEN"/>
    <property type="match status" value="1"/>
</dbReference>
<proteinExistence type="predicted"/>
<sequence>MHDIQTRKLDFKIGAFEGKLCALKDRTQYSDPDGAAARAGICDASWSLFGQLWPAGTVLAKAMKKIDLKDRRILELGCGLALPSLVLQYRGADITASDYHPVSRNFLSHNCKLNNLEEIPFIQLDWEAPLSHDKYELMIASDVLYDPGNPKMLGNAIKEMSADKCKVLVSCPGRGYKNQFSRIMKKLDFELKEIPVPFSPGEKAPYKGRVLQYTRS</sequence>
<dbReference type="RefSeq" id="WP_018575713.1">
    <property type="nucleotide sequence ID" value="NZ_CP065725.1"/>
</dbReference>
<evidence type="ECO:0000313" key="4">
    <source>
        <dbReference type="Proteomes" id="UP000594903"/>
    </source>
</evidence>
<evidence type="ECO:0000313" key="2">
    <source>
        <dbReference type="EMBL" id="SUA53798.1"/>
    </source>
</evidence>
<dbReference type="GO" id="GO:0032259">
    <property type="term" value="P:methylation"/>
    <property type="evidence" value="ECO:0007669"/>
    <property type="project" value="UniProtKB-KW"/>
</dbReference>
<reference evidence="1 4" key="2">
    <citation type="submission" date="2020-12" db="EMBL/GenBank/DDBJ databases">
        <title>FDA dAtabase for Regulatory Grade micrObial Sequences (FDA-ARGOS): Supporting development and validation of Infectious Disease Dx tests.</title>
        <authorList>
            <person name="Sproer C."/>
            <person name="Gronow S."/>
            <person name="Severitt S."/>
            <person name="Schroder I."/>
            <person name="Tallon L."/>
            <person name="Sadzewicz L."/>
            <person name="Zhao X."/>
            <person name="Boylan J."/>
            <person name="Ott S."/>
            <person name="Bowen H."/>
            <person name="Vavikolanu K."/>
            <person name="Mehta A."/>
            <person name="Aluvathingal J."/>
            <person name="Nadendla S."/>
            <person name="Lowell S."/>
            <person name="Myers T."/>
            <person name="Yan Y."/>
            <person name="Sichtig H."/>
        </authorList>
    </citation>
    <scope>NUCLEOTIDE SEQUENCE [LARGE SCALE GENOMIC DNA]</scope>
    <source>
        <strain evidence="1 4">FDAARGOS_872</strain>
    </source>
</reference>
<dbReference type="Pfam" id="PF10294">
    <property type="entry name" value="Methyltransf_16"/>
    <property type="match status" value="1"/>
</dbReference>
<dbReference type="InterPro" id="IPR029063">
    <property type="entry name" value="SAM-dependent_MTases_sf"/>
</dbReference>
<dbReference type="EMBL" id="CP065725">
    <property type="protein sequence ID" value="QPT41133.1"/>
    <property type="molecule type" value="Genomic_DNA"/>
</dbReference>
<dbReference type="InterPro" id="IPR019410">
    <property type="entry name" value="Methyltransf_16"/>
</dbReference>
<protein>
    <submittedName>
        <fullName evidence="2">Predicted methyltransferase</fullName>
    </submittedName>
    <submittedName>
        <fullName evidence="1">SAM-dependent methyltransferase</fullName>
    </submittedName>
</protein>
<evidence type="ECO:0000313" key="1">
    <source>
        <dbReference type="EMBL" id="QPT41133.1"/>
    </source>
</evidence>
<dbReference type="Gene3D" id="3.40.50.150">
    <property type="entry name" value="Vaccinia Virus protein VP39"/>
    <property type="match status" value="1"/>
</dbReference>
<dbReference type="Proteomes" id="UP000594903">
    <property type="component" value="Chromosome"/>
</dbReference>
<reference evidence="2 3" key="1">
    <citation type="submission" date="2018-06" db="EMBL/GenBank/DDBJ databases">
        <authorList>
            <consortium name="Pathogen Informatics"/>
            <person name="Doyle S."/>
        </authorList>
    </citation>
    <scope>NUCLEOTIDE SEQUENCE [LARGE SCALE GENOMIC DNA]</scope>
    <source>
        <strain evidence="2 3">NCTC11997</strain>
    </source>
</reference>
<organism evidence="2 3">
    <name type="scientific">Oligella ureolytica</name>
    <dbReference type="NCBI Taxonomy" id="90244"/>
    <lineage>
        <taxon>Bacteria</taxon>
        <taxon>Pseudomonadati</taxon>
        <taxon>Pseudomonadota</taxon>
        <taxon>Betaproteobacteria</taxon>
        <taxon>Burkholderiales</taxon>
        <taxon>Alcaligenaceae</taxon>
        <taxon>Oligella</taxon>
    </lineage>
</organism>
<dbReference type="AlphaFoldDB" id="A0A378XGK3"/>